<proteinExistence type="predicted"/>
<sequence>ENNCADFLAKLGASSDSDITIHASPPEDFFDILWSDAAETFFLRE</sequence>
<protein>
    <submittedName>
        <fullName evidence="1">Uncharacterized protein</fullName>
    </submittedName>
</protein>
<evidence type="ECO:0000313" key="2">
    <source>
        <dbReference type="Proteomes" id="UP000265520"/>
    </source>
</evidence>
<dbReference type="EMBL" id="LXQA010667825">
    <property type="protein sequence ID" value="MCI65011.1"/>
    <property type="molecule type" value="Genomic_DNA"/>
</dbReference>
<keyword evidence="2" id="KW-1185">Reference proteome</keyword>
<evidence type="ECO:0000313" key="1">
    <source>
        <dbReference type="EMBL" id="MCI65011.1"/>
    </source>
</evidence>
<dbReference type="PANTHER" id="PTHR35516:SF11">
    <property type="entry name" value="CYTOCHROME B6-F COMPLEX SUBUNIT 5"/>
    <property type="match status" value="1"/>
</dbReference>
<dbReference type="PANTHER" id="PTHR35516">
    <property type="entry name" value="CYTOCHROME B6-F COMPLEX SUBUNIT 5"/>
    <property type="match status" value="1"/>
</dbReference>
<feature type="non-terminal residue" evidence="1">
    <location>
        <position position="1"/>
    </location>
</feature>
<dbReference type="AlphaFoldDB" id="A0A392TUZ9"/>
<reference evidence="1 2" key="1">
    <citation type="journal article" date="2018" name="Front. Plant Sci.">
        <title>Red Clover (Trifolium pratense) and Zigzag Clover (T. medium) - A Picture of Genomic Similarities and Differences.</title>
        <authorList>
            <person name="Dluhosova J."/>
            <person name="Istvanek J."/>
            <person name="Nedelnik J."/>
            <person name="Repkova J."/>
        </authorList>
    </citation>
    <scope>NUCLEOTIDE SEQUENCE [LARGE SCALE GENOMIC DNA]</scope>
    <source>
        <strain evidence="2">cv. 10/8</strain>
        <tissue evidence="1">Leaf</tissue>
    </source>
</reference>
<dbReference type="Proteomes" id="UP000265520">
    <property type="component" value="Unassembled WGS sequence"/>
</dbReference>
<comment type="caution">
    <text evidence="1">The sequence shown here is derived from an EMBL/GenBank/DDBJ whole genome shotgun (WGS) entry which is preliminary data.</text>
</comment>
<organism evidence="1 2">
    <name type="scientific">Trifolium medium</name>
    <dbReference type="NCBI Taxonomy" id="97028"/>
    <lineage>
        <taxon>Eukaryota</taxon>
        <taxon>Viridiplantae</taxon>
        <taxon>Streptophyta</taxon>
        <taxon>Embryophyta</taxon>
        <taxon>Tracheophyta</taxon>
        <taxon>Spermatophyta</taxon>
        <taxon>Magnoliopsida</taxon>
        <taxon>eudicotyledons</taxon>
        <taxon>Gunneridae</taxon>
        <taxon>Pentapetalae</taxon>
        <taxon>rosids</taxon>
        <taxon>fabids</taxon>
        <taxon>Fabales</taxon>
        <taxon>Fabaceae</taxon>
        <taxon>Papilionoideae</taxon>
        <taxon>50 kb inversion clade</taxon>
        <taxon>NPAAA clade</taxon>
        <taxon>Hologalegina</taxon>
        <taxon>IRL clade</taxon>
        <taxon>Trifolieae</taxon>
        <taxon>Trifolium</taxon>
    </lineage>
</organism>
<accession>A0A392TUZ9</accession>
<name>A0A392TUZ9_9FABA</name>